<evidence type="ECO:0000256" key="8">
    <source>
        <dbReference type="ARBA" id="ARBA00022840"/>
    </source>
</evidence>
<dbReference type="GO" id="GO:0003921">
    <property type="term" value="F:GMP synthase activity"/>
    <property type="evidence" value="ECO:0007669"/>
    <property type="project" value="InterPro"/>
</dbReference>
<comment type="caution">
    <text evidence="12">The sequence shown here is derived from an EMBL/GenBank/DDBJ whole genome shotgun (WGS) entry which is preliminary data.</text>
</comment>
<dbReference type="Pfam" id="PF02540">
    <property type="entry name" value="NAD_synthase"/>
    <property type="match status" value="1"/>
</dbReference>
<dbReference type="FunFam" id="3.30.300.10:FF:000002">
    <property type="entry name" value="GMP synthase [glutamine-hydrolyzing]"/>
    <property type="match status" value="1"/>
</dbReference>
<evidence type="ECO:0000256" key="3">
    <source>
        <dbReference type="ARBA" id="ARBA00012746"/>
    </source>
</evidence>
<dbReference type="PROSITE" id="PS51273">
    <property type="entry name" value="GATASE_TYPE_1"/>
    <property type="match status" value="1"/>
</dbReference>
<comment type="function">
    <text evidence="1">Catalyzes the synthesis of GMP from XMP.</text>
</comment>
<evidence type="ECO:0000256" key="4">
    <source>
        <dbReference type="ARBA" id="ARBA00022598"/>
    </source>
</evidence>
<reference evidence="12 13" key="1">
    <citation type="submission" date="2018-06" db="EMBL/GenBank/DDBJ databases">
        <title>Extensive metabolic versatility and redundancy in microbially diverse, dynamic hydrothermal sediments.</title>
        <authorList>
            <person name="Dombrowski N."/>
            <person name="Teske A."/>
            <person name="Baker B.J."/>
        </authorList>
    </citation>
    <scope>NUCLEOTIDE SEQUENCE [LARGE SCALE GENOMIC DNA]</scope>
    <source>
        <strain evidence="12">B36_G15</strain>
    </source>
</reference>
<keyword evidence="5 10" id="KW-0547">Nucleotide-binding</keyword>
<dbReference type="InterPro" id="IPR022310">
    <property type="entry name" value="NAD/GMP_synthase"/>
</dbReference>
<dbReference type="Pfam" id="PF00958">
    <property type="entry name" value="GMP_synt_C"/>
    <property type="match status" value="1"/>
</dbReference>
<keyword evidence="7 10" id="KW-0658">Purine biosynthesis</keyword>
<dbReference type="GO" id="GO:0005829">
    <property type="term" value="C:cytosol"/>
    <property type="evidence" value="ECO:0007669"/>
    <property type="project" value="TreeGrafter"/>
</dbReference>
<dbReference type="PANTHER" id="PTHR11922">
    <property type="entry name" value="GMP SYNTHASE-RELATED"/>
    <property type="match status" value="1"/>
</dbReference>
<feature type="domain" description="GMPS ATP-PPase" evidence="11">
    <location>
        <begin position="30"/>
        <end position="219"/>
    </location>
</feature>
<dbReference type="InterPro" id="IPR014729">
    <property type="entry name" value="Rossmann-like_a/b/a_fold"/>
</dbReference>
<evidence type="ECO:0000259" key="11">
    <source>
        <dbReference type="PROSITE" id="PS51553"/>
    </source>
</evidence>
<gene>
    <name evidence="12" type="ORF">DRP53_08780</name>
</gene>
<sequence length="344" mass="38830">QFHPEVSHTRFGKQMLKNFLFQVAGLKRAWNLGRFIDEKIAEIKTMAKEGNVICGISGGVDSATAATIVSRAVGRRLHLIFVDNGLLRAGEVAEVKRFFHRGYNFHFVDARRIFLKRLKGVVDPEKKRKIIGRTFIEVFEKEAGRIRDVRYLVQGTLYPDVIESGHGIGPASVIKSHHNVGGLPEEMGLRLIEPLRLLFKDEVRRIAKRLGLPAAIVNRKPFPGPGLAVRIIGAVDENRLETLRRADAILIEEAKQFPIYRKLWQIFPVLLPVSSVGVMGDKRSYGETIVIRAVVSEDGMTADWARLPYDLLERVARRITNEIEGIVRVVFDLTSKPPATIEWE</sequence>
<keyword evidence="6 10" id="KW-0332">GMP biosynthesis</keyword>
<dbReference type="NCBIfam" id="NF000848">
    <property type="entry name" value="PRK00074.1"/>
    <property type="match status" value="1"/>
</dbReference>
<evidence type="ECO:0000256" key="2">
    <source>
        <dbReference type="ARBA" id="ARBA00005153"/>
    </source>
</evidence>
<dbReference type="CDD" id="cd01997">
    <property type="entry name" value="GMP_synthase_C"/>
    <property type="match status" value="1"/>
</dbReference>
<evidence type="ECO:0000313" key="13">
    <source>
        <dbReference type="Proteomes" id="UP000268469"/>
    </source>
</evidence>
<evidence type="ECO:0000256" key="5">
    <source>
        <dbReference type="ARBA" id="ARBA00022741"/>
    </source>
</evidence>
<evidence type="ECO:0000256" key="1">
    <source>
        <dbReference type="ARBA" id="ARBA00002332"/>
    </source>
</evidence>
<feature type="non-terminal residue" evidence="12">
    <location>
        <position position="1"/>
    </location>
</feature>
<evidence type="ECO:0000256" key="7">
    <source>
        <dbReference type="ARBA" id="ARBA00022755"/>
    </source>
</evidence>
<keyword evidence="4" id="KW-0436">Ligase</keyword>
<evidence type="ECO:0000256" key="10">
    <source>
        <dbReference type="PROSITE-ProRule" id="PRU00886"/>
    </source>
</evidence>
<dbReference type="Gene3D" id="3.40.50.620">
    <property type="entry name" value="HUPs"/>
    <property type="match status" value="1"/>
</dbReference>
<dbReference type="UniPathway" id="UPA00189">
    <property type="reaction ID" value="UER00296"/>
</dbReference>
<feature type="binding site" evidence="10">
    <location>
        <begin position="57"/>
        <end position="63"/>
    </location>
    <ligand>
        <name>ATP</name>
        <dbReference type="ChEBI" id="CHEBI:30616"/>
    </ligand>
</feature>
<proteinExistence type="predicted"/>
<comment type="pathway">
    <text evidence="2">Purine metabolism; GMP biosynthesis; GMP from XMP (L-Gln route): step 1/1.</text>
</comment>
<dbReference type="Gene3D" id="3.30.300.10">
    <property type="match status" value="1"/>
</dbReference>
<dbReference type="Proteomes" id="UP000268469">
    <property type="component" value="Unassembled WGS sequence"/>
</dbReference>
<keyword evidence="8 10" id="KW-0067">ATP-binding</keyword>
<accession>A0A660SF37</accession>
<dbReference type="PANTHER" id="PTHR11922:SF2">
    <property type="entry name" value="GMP SYNTHASE [GLUTAMINE-HYDROLYZING]"/>
    <property type="match status" value="1"/>
</dbReference>
<dbReference type="SUPFAM" id="SSF52402">
    <property type="entry name" value="Adenine nucleotide alpha hydrolases-like"/>
    <property type="match status" value="1"/>
</dbReference>
<name>A0A660SF37_UNCW3</name>
<keyword evidence="9" id="KW-0315">Glutamine amidotransferase</keyword>
<dbReference type="AlphaFoldDB" id="A0A660SF37"/>
<evidence type="ECO:0000256" key="9">
    <source>
        <dbReference type="ARBA" id="ARBA00022962"/>
    </source>
</evidence>
<dbReference type="NCBIfam" id="TIGR00884">
    <property type="entry name" value="guaA_Cterm"/>
    <property type="match status" value="1"/>
</dbReference>
<evidence type="ECO:0000313" key="12">
    <source>
        <dbReference type="EMBL" id="RKX69253.1"/>
    </source>
</evidence>
<organism evidence="12 13">
    <name type="scientific">candidate division WOR-3 bacterium</name>
    <dbReference type="NCBI Taxonomy" id="2052148"/>
    <lineage>
        <taxon>Bacteria</taxon>
        <taxon>Bacteria division WOR-3</taxon>
    </lineage>
</organism>
<dbReference type="InterPro" id="IPR025777">
    <property type="entry name" value="GMPS_ATP_PPase_dom"/>
</dbReference>
<dbReference type="SUPFAM" id="SSF54810">
    <property type="entry name" value="GMP synthetase C-terminal dimerisation domain"/>
    <property type="match status" value="1"/>
</dbReference>
<evidence type="ECO:0000256" key="6">
    <source>
        <dbReference type="ARBA" id="ARBA00022749"/>
    </source>
</evidence>
<dbReference type="PROSITE" id="PS51553">
    <property type="entry name" value="GMPS_ATP_PPASE"/>
    <property type="match status" value="1"/>
</dbReference>
<dbReference type="EMBL" id="QNBE01000096">
    <property type="protein sequence ID" value="RKX69253.1"/>
    <property type="molecule type" value="Genomic_DNA"/>
</dbReference>
<protein>
    <recommendedName>
        <fullName evidence="3">GMP synthase (glutamine-hydrolyzing)</fullName>
        <ecNumber evidence="3">6.3.5.2</ecNumber>
    </recommendedName>
</protein>
<dbReference type="GO" id="GO:0005524">
    <property type="term" value="F:ATP binding"/>
    <property type="evidence" value="ECO:0007669"/>
    <property type="project" value="UniProtKB-UniRule"/>
</dbReference>
<dbReference type="InterPro" id="IPR001674">
    <property type="entry name" value="GMP_synth_C"/>
</dbReference>
<dbReference type="EC" id="6.3.5.2" evidence="3"/>